<dbReference type="Pfam" id="PF11984">
    <property type="entry name" value="DUF3485"/>
    <property type="match status" value="1"/>
</dbReference>
<dbReference type="Proteomes" id="UP000315440">
    <property type="component" value="Unassembled WGS sequence"/>
</dbReference>
<dbReference type="AlphaFoldDB" id="A0A5C5ZL29"/>
<evidence type="ECO:0000259" key="2">
    <source>
        <dbReference type="Pfam" id="PF11984"/>
    </source>
</evidence>
<evidence type="ECO:0000313" key="3">
    <source>
        <dbReference type="EMBL" id="TWT87511.1"/>
    </source>
</evidence>
<gene>
    <name evidence="3" type="ORF">Mal64_30520</name>
</gene>
<keyword evidence="1" id="KW-0812">Transmembrane</keyword>
<dbReference type="RefSeq" id="WP_146401711.1">
    <property type="nucleotide sequence ID" value="NZ_SJPQ01000003.1"/>
</dbReference>
<keyword evidence="4" id="KW-1185">Reference proteome</keyword>
<organism evidence="3 4">
    <name type="scientific">Pseudobythopirellula maris</name>
    <dbReference type="NCBI Taxonomy" id="2527991"/>
    <lineage>
        <taxon>Bacteria</taxon>
        <taxon>Pseudomonadati</taxon>
        <taxon>Planctomycetota</taxon>
        <taxon>Planctomycetia</taxon>
        <taxon>Pirellulales</taxon>
        <taxon>Lacipirellulaceae</taxon>
        <taxon>Pseudobythopirellula</taxon>
    </lineage>
</organism>
<comment type="caution">
    <text evidence="3">The sequence shown here is derived from an EMBL/GenBank/DDBJ whole genome shotgun (WGS) entry which is preliminary data.</text>
</comment>
<protein>
    <recommendedName>
        <fullName evidence="2">Methanolan biosynthesis EpsI domain-containing protein</fullName>
    </recommendedName>
</protein>
<name>A0A5C5ZL29_9BACT</name>
<sequence length="227" mass="25349">MSHRNGVAYSSVITAMALTLFSGAMFGAITQRWGMSQDSIEAASKLASIPQQFGDWQAIETEPIDQYVCQVLRLQGHLKQQYRNSRTGEMVEVYLVLGPAGPISVHQPEICFKNHAYKQRSERELVAVGSDQSQQMWSLIFDPSESNLDGEIVRVYYGWTHGGELRAPEDARLAFVGSSHLYKLQVTCQLPPTADLERQDPCGSFLRDFLPVLKPCLNPADSLVAWN</sequence>
<evidence type="ECO:0000313" key="4">
    <source>
        <dbReference type="Proteomes" id="UP000315440"/>
    </source>
</evidence>
<dbReference type="EMBL" id="SJPQ01000003">
    <property type="protein sequence ID" value="TWT87511.1"/>
    <property type="molecule type" value="Genomic_DNA"/>
</dbReference>
<evidence type="ECO:0000256" key="1">
    <source>
        <dbReference type="SAM" id="Phobius"/>
    </source>
</evidence>
<dbReference type="InterPro" id="IPR014263">
    <property type="entry name" value="Methanolan_biosynth_EpsI"/>
</dbReference>
<proteinExistence type="predicted"/>
<accession>A0A5C5ZL29</accession>
<feature type="transmembrane region" description="Helical" evidence="1">
    <location>
        <begin position="6"/>
        <end position="29"/>
    </location>
</feature>
<reference evidence="3 4" key="1">
    <citation type="submission" date="2019-02" db="EMBL/GenBank/DDBJ databases">
        <title>Deep-cultivation of Planctomycetes and their phenomic and genomic characterization uncovers novel biology.</title>
        <authorList>
            <person name="Wiegand S."/>
            <person name="Jogler M."/>
            <person name="Boedeker C."/>
            <person name="Pinto D."/>
            <person name="Vollmers J."/>
            <person name="Rivas-Marin E."/>
            <person name="Kohn T."/>
            <person name="Peeters S.H."/>
            <person name="Heuer A."/>
            <person name="Rast P."/>
            <person name="Oberbeckmann S."/>
            <person name="Bunk B."/>
            <person name="Jeske O."/>
            <person name="Meyerdierks A."/>
            <person name="Storesund J.E."/>
            <person name="Kallscheuer N."/>
            <person name="Luecker S."/>
            <person name="Lage O.M."/>
            <person name="Pohl T."/>
            <person name="Merkel B.J."/>
            <person name="Hornburger P."/>
            <person name="Mueller R.-W."/>
            <person name="Bruemmer F."/>
            <person name="Labrenz M."/>
            <person name="Spormann A.M."/>
            <person name="Op Den Camp H."/>
            <person name="Overmann J."/>
            <person name="Amann R."/>
            <person name="Jetten M.S.M."/>
            <person name="Mascher T."/>
            <person name="Medema M.H."/>
            <person name="Devos D.P."/>
            <person name="Kaster A.-K."/>
            <person name="Ovreas L."/>
            <person name="Rohde M."/>
            <person name="Galperin M.Y."/>
            <person name="Jogler C."/>
        </authorList>
    </citation>
    <scope>NUCLEOTIDE SEQUENCE [LARGE SCALE GENOMIC DNA]</scope>
    <source>
        <strain evidence="3 4">Mal64</strain>
    </source>
</reference>
<feature type="domain" description="Methanolan biosynthesis EpsI" evidence="2">
    <location>
        <begin position="15"/>
        <end position="125"/>
    </location>
</feature>
<keyword evidence="1" id="KW-0472">Membrane</keyword>
<dbReference type="OrthoDB" id="288208at2"/>
<keyword evidence="1" id="KW-1133">Transmembrane helix</keyword>